<comment type="caution">
    <text evidence="4">The sequence shown here is derived from an EMBL/GenBank/DDBJ whole genome shotgun (WGS) entry which is preliminary data.</text>
</comment>
<keyword evidence="5" id="KW-1185">Reference proteome</keyword>
<evidence type="ECO:0000313" key="4">
    <source>
        <dbReference type="EMBL" id="MBC8567792.1"/>
    </source>
</evidence>
<keyword evidence="1" id="KW-0175">Coiled coil</keyword>
<evidence type="ECO:0000259" key="3">
    <source>
        <dbReference type="Pfam" id="PF04389"/>
    </source>
</evidence>
<dbReference type="Gene3D" id="3.50.30.30">
    <property type="match status" value="1"/>
</dbReference>
<name>A0A926E9P0_9FIRM</name>
<dbReference type="RefSeq" id="WP_177270862.1">
    <property type="nucleotide sequence ID" value="NZ_JACRTA010000001.1"/>
</dbReference>
<reference evidence="4" key="1">
    <citation type="submission" date="2020-08" db="EMBL/GenBank/DDBJ databases">
        <title>Genome public.</title>
        <authorList>
            <person name="Liu C."/>
            <person name="Sun Q."/>
        </authorList>
    </citation>
    <scope>NUCLEOTIDE SEQUENCE</scope>
    <source>
        <strain evidence="4">NSJ-24</strain>
    </source>
</reference>
<proteinExistence type="predicted"/>
<feature type="signal peptide" evidence="2">
    <location>
        <begin position="1"/>
        <end position="26"/>
    </location>
</feature>
<dbReference type="SUPFAM" id="SSF52025">
    <property type="entry name" value="PA domain"/>
    <property type="match status" value="1"/>
</dbReference>
<feature type="domain" description="Peptidase M28" evidence="3">
    <location>
        <begin position="300"/>
        <end position="505"/>
    </location>
</feature>
<evidence type="ECO:0000256" key="2">
    <source>
        <dbReference type="SAM" id="SignalP"/>
    </source>
</evidence>
<dbReference type="EMBL" id="JACRTA010000001">
    <property type="protein sequence ID" value="MBC8567792.1"/>
    <property type="molecule type" value="Genomic_DNA"/>
</dbReference>
<evidence type="ECO:0000256" key="1">
    <source>
        <dbReference type="SAM" id="Coils"/>
    </source>
</evidence>
<dbReference type="Pfam" id="PF04389">
    <property type="entry name" value="Peptidase_M28"/>
    <property type="match status" value="1"/>
</dbReference>
<dbReference type="InterPro" id="IPR039373">
    <property type="entry name" value="Peptidase_M28B"/>
</dbReference>
<dbReference type="AlphaFoldDB" id="A0A926E9P0"/>
<dbReference type="InterPro" id="IPR007484">
    <property type="entry name" value="Peptidase_M28"/>
</dbReference>
<evidence type="ECO:0000313" key="5">
    <source>
        <dbReference type="Proteomes" id="UP000610862"/>
    </source>
</evidence>
<dbReference type="Proteomes" id="UP000610862">
    <property type="component" value="Unassembled WGS sequence"/>
</dbReference>
<dbReference type="PROSITE" id="PS51257">
    <property type="entry name" value="PROKAR_LIPOPROTEIN"/>
    <property type="match status" value="1"/>
</dbReference>
<organism evidence="4 5">
    <name type="scientific">Lentihominibacter hominis</name>
    <dbReference type="NCBI Taxonomy" id="2763645"/>
    <lineage>
        <taxon>Bacteria</taxon>
        <taxon>Bacillati</taxon>
        <taxon>Bacillota</taxon>
        <taxon>Clostridia</taxon>
        <taxon>Peptostreptococcales</taxon>
        <taxon>Anaerovoracaceae</taxon>
        <taxon>Lentihominibacter</taxon>
    </lineage>
</organism>
<protein>
    <submittedName>
        <fullName evidence="4">M28 family peptidase</fullName>
    </submittedName>
</protein>
<accession>A0A926E9P0</accession>
<keyword evidence="2" id="KW-0732">Signal</keyword>
<dbReference type="InterPro" id="IPR046450">
    <property type="entry name" value="PA_dom_sf"/>
</dbReference>
<feature type="chain" id="PRO_5038810794" evidence="2">
    <location>
        <begin position="27"/>
        <end position="771"/>
    </location>
</feature>
<dbReference type="Gene3D" id="3.40.630.10">
    <property type="entry name" value="Zn peptidases"/>
    <property type="match status" value="1"/>
</dbReference>
<dbReference type="PANTHER" id="PTHR10404:SF46">
    <property type="entry name" value="VACUOLAR PROTEIN SORTING-ASSOCIATED PROTEIN 70"/>
    <property type="match status" value="1"/>
</dbReference>
<sequence>MKKTLLGKGMVAVTATLVVLSVVSFTGCGASSDSAVSDDIAALEKAVDEGYAKEMTETLAYDKALNDVDTNYRGGGSEAEIAASEYLAEEFEKIGLSDVTRDEVIVDGWQTGESYMTVGDIKIDDMVSYQATGSHNTKGEANPVSIRDMSQAETGDRKIAIDKDWSSMEIVNVGTGTQEEYEGIDAEGKIVLAAVNQWTENWIDQPYTEAFYHGAAAIVTYQYEEDQQGYGMYDLIDNEDACDTINVQDICAEDLIPCGSISPKDAGKILGMMEKEKTDTLGDVDFKLTCDVMPDTEAYNVVGKLPGTENTGQQIIISGHYDKYHGGVNDDCTAVALTAGIAKAMIDSGYEPKNDIYFVAHAAEEWGLSGAADDWAIGSWQQITKKHPEWQGTTLALINFEMPAIESGQTEGTVQTSFELNTAVDGFIEEDMLNSSYYKDGVTVSNDHNMGMSDCISYQRNGVPAIINSPDFDEPVEGEVSSSKNWMMDRYHTVYDDMSTYSSELMEYNIAFYGGMAEYLDTNPALELDITSRCDMLSEQIEGTEAYLTEDQQGLIEQYKENLEQLRLAGEAQLKKAQDINAEYQEAYKNEASADELSDITAKGTQLNKITLKAFRAMEDELMGMIGSDTNMTLHMTAQATLEGYDKVISDLKSGEVTDEGDDSTLASIASLGGGTEFTAFGYSKYSYDKLLESVNCDVVTDTWGYGKSARLIDTYDATQNVMTQLYGEGTADYSASVAGYEAAAEKMKEALVGFVEKEVAGMNKVTEILK</sequence>
<dbReference type="PANTHER" id="PTHR10404">
    <property type="entry name" value="N-ACETYLATED-ALPHA-LINKED ACIDIC DIPEPTIDASE"/>
    <property type="match status" value="1"/>
</dbReference>
<dbReference type="SUPFAM" id="SSF53187">
    <property type="entry name" value="Zn-dependent exopeptidases"/>
    <property type="match status" value="1"/>
</dbReference>
<feature type="coiled-coil region" evidence="1">
    <location>
        <begin position="549"/>
        <end position="580"/>
    </location>
</feature>
<gene>
    <name evidence="4" type="ORF">H8692_03310</name>
</gene>